<dbReference type="EC" id="3.5.1.9" evidence="1"/>
<dbReference type="PANTHER" id="PTHR31118:SF12">
    <property type="entry name" value="CYCLASE-LIKE PROTEIN 2"/>
    <property type="match status" value="1"/>
</dbReference>
<dbReference type="Pfam" id="PF04199">
    <property type="entry name" value="Cyclase"/>
    <property type="match status" value="1"/>
</dbReference>
<name>A0A6P1Q6D4_9GAMM</name>
<dbReference type="InterPro" id="IPR007325">
    <property type="entry name" value="KFase/CYL"/>
</dbReference>
<dbReference type="GO" id="GO:0019441">
    <property type="term" value="P:L-tryptophan catabolic process to kynurenine"/>
    <property type="evidence" value="ECO:0007669"/>
    <property type="project" value="InterPro"/>
</dbReference>
<accession>A0A6P1Q6D4</accession>
<keyword evidence="2" id="KW-1185">Reference proteome</keyword>
<gene>
    <name evidence="1" type="primary">kynB</name>
    <name evidence="1" type="ORF">C7M51_04362</name>
</gene>
<proteinExistence type="predicted"/>
<keyword evidence="1" id="KW-0614">Plasmid</keyword>
<organism evidence="1 2">
    <name type="scientific">Mixta intestinalis</name>
    <dbReference type="NCBI Taxonomy" id="1615494"/>
    <lineage>
        <taxon>Bacteria</taxon>
        <taxon>Pseudomonadati</taxon>
        <taxon>Pseudomonadota</taxon>
        <taxon>Gammaproteobacteria</taxon>
        <taxon>Enterobacterales</taxon>
        <taxon>Erwiniaceae</taxon>
        <taxon>Mixta</taxon>
    </lineage>
</organism>
<dbReference type="GO" id="GO:0004061">
    <property type="term" value="F:arylformamidase activity"/>
    <property type="evidence" value="ECO:0007669"/>
    <property type="project" value="UniProtKB-EC"/>
</dbReference>
<dbReference type="SUPFAM" id="SSF102198">
    <property type="entry name" value="Putative cyclase"/>
    <property type="match status" value="1"/>
</dbReference>
<dbReference type="OrthoDB" id="7067800at2"/>
<sequence>MNKYICISSTLYPGNGEPVPIRIDTLSHKEGISHLCKGFDIHPADWPDGYGISNETVTLSTHQGTHIDAPLHYSPDGQDIAAADVNQFIGRAVIFTDSARSGYEISLDWDSYIARLDEYADRAHAVFFITGAYSRYGQTSYFTDFKGIPVDYINAALDREYTLIGTDGFSVDPPFSVMSEAYMKTKNPSVLWPAHVLGRTRPYYQIERLANLEHFECARLVDFIALPVKLHCGAAWTRAVARIIE</sequence>
<dbReference type="RefSeq" id="WP_160623753.1">
    <property type="nucleotide sequence ID" value="NZ_CP028272.1"/>
</dbReference>
<dbReference type="AlphaFoldDB" id="A0A6P1Q6D4"/>
<reference evidence="1 2" key="1">
    <citation type="submission" date="2018-03" db="EMBL/GenBank/DDBJ databases">
        <title>Pantoea intestinalis SRCM103226 isolated form the mealworm.</title>
        <authorList>
            <person name="Jeong D.-Y."/>
            <person name="Kim J.W."/>
        </authorList>
    </citation>
    <scope>NUCLEOTIDE SEQUENCE [LARGE SCALE GENOMIC DNA]</scope>
    <source>
        <strain evidence="1 2">SRCM103226</strain>
        <plasmid evidence="1 2">unnamed1</plasmid>
    </source>
</reference>
<dbReference type="Gene3D" id="3.50.30.50">
    <property type="entry name" value="Putative cyclase"/>
    <property type="match status" value="1"/>
</dbReference>
<dbReference type="KEGG" id="mint:C7M51_04362"/>
<geneLocation type="plasmid" evidence="1 2">
    <name>unnamed1</name>
</geneLocation>
<dbReference type="Proteomes" id="UP000464053">
    <property type="component" value="Plasmid unnamed1"/>
</dbReference>
<dbReference type="InterPro" id="IPR037175">
    <property type="entry name" value="KFase_sf"/>
</dbReference>
<evidence type="ECO:0000313" key="1">
    <source>
        <dbReference type="EMBL" id="QHM74001.1"/>
    </source>
</evidence>
<evidence type="ECO:0000313" key="2">
    <source>
        <dbReference type="Proteomes" id="UP000464053"/>
    </source>
</evidence>
<dbReference type="EMBL" id="CP028272">
    <property type="protein sequence ID" value="QHM74001.1"/>
    <property type="molecule type" value="Genomic_DNA"/>
</dbReference>
<keyword evidence="1" id="KW-0378">Hydrolase</keyword>
<protein>
    <submittedName>
        <fullName evidence="1">Kynurenine formamidase</fullName>
        <ecNumber evidence="1">3.5.1.9</ecNumber>
    </submittedName>
</protein>
<dbReference type="PANTHER" id="PTHR31118">
    <property type="entry name" value="CYCLASE-LIKE PROTEIN 2"/>
    <property type="match status" value="1"/>
</dbReference>